<comment type="similarity">
    <text evidence="1">Belongs to the ICR family.</text>
</comment>
<dbReference type="PANTHER" id="PTHR34224">
    <property type="entry name" value="INTERACTOR OF CONSTITUTIVE ACTIVE ROPS 2, CHLOROPLASTIC-RELATED"/>
    <property type="match status" value="1"/>
</dbReference>
<evidence type="ECO:0000256" key="2">
    <source>
        <dbReference type="ARBA" id="ARBA00023054"/>
    </source>
</evidence>
<evidence type="ECO:0000256" key="1">
    <source>
        <dbReference type="ARBA" id="ARBA00009778"/>
    </source>
</evidence>
<comment type="caution">
    <text evidence="4">The sequence shown here is derived from an EMBL/GenBank/DDBJ whole genome shotgun (WGS) entry which is preliminary data.</text>
</comment>
<reference evidence="4" key="2">
    <citation type="journal article" date="2024" name="Plant">
        <title>Genomic evolution and insights into agronomic trait innovations of Sesamum species.</title>
        <authorList>
            <person name="Miao H."/>
            <person name="Wang L."/>
            <person name="Qu L."/>
            <person name="Liu H."/>
            <person name="Sun Y."/>
            <person name="Le M."/>
            <person name="Wang Q."/>
            <person name="Wei S."/>
            <person name="Zheng Y."/>
            <person name="Lin W."/>
            <person name="Duan Y."/>
            <person name="Cao H."/>
            <person name="Xiong S."/>
            <person name="Wang X."/>
            <person name="Wei L."/>
            <person name="Li C."/>
            <person name="Ma Q."/>
            <person name="Ju M."/>
            <person name="Zhao R."/>
            <person name="Li G."/>
            <person name="Mu C."/>
            <person name="Tian Q."/>
            <person name="Mei H."/>
            <person name="Zhang T."/>
            <person name="Gao T."/>
            <person name="Zhang H."/>
        </authorList>
    </citation>
    <scope>NUCLEOTIDE SEQUENCE</scope>
    <source>
        <strain evidence="4">K16</strain>
    </source>
</reference>
<organism evidence="4 5">
    <name type="scientific">Sesamum angolense</name>
    <dbReference type="NCBI Taxonomy" id="2727404"/>
    <lineage>
        <taxon>Eukaryota</taxon>
        <taxon>Viridiplantae</taxon>
        <taxon>Streptophyta</taxon>
        <taxon>Embryophyta</taxon>
        <taxon>Tracheophyta</taxon>
        <taxon>Spermatophyta</taxon>
        <taxon>Magnoliopsida</taxon>
        <taxon>eudicotyledons</taxon>
        <taxon>Gunneridae</taxon>
        <taxon>Pentapetalae</taxon>
        <taxon>asterids</taxon>
        <taxon>lamiids</taxon>
        <taxon>Lamiales</taxon>
        <taxon>Pedaliaceae</taxon>
        <taxon>Sesamum</taxon>
    </lineage>
</organism>
<feature type="coiled-coil region" evidence="3">
    <location>
        <begin position="102"/>
        <end position="186"/>
    </location>
</feature>
<protein>
    <submittedName>
        <fullName evidence="4">Interactor of constitutive active ROPs 2, chloroplastic</fullName>
    </submittedName>
</protein>
<sequence>MKNHLLDCKKSEAQAHELVGETLMQLETAKKKVETLRSGGCKATEAYDAIAFELEQSRARVKFLEELVCKLKADIDTAGCKDSEKKGGDSIEPDFTSVKLEVERLRSALEVAEIRSNEEQARSAEQLKNALETVEQIKSASGQREAELEAELRKSRYEIEELKANLKDKETELQSILEENDDLILRLESTLSGRRERKLEKELRRSWGEIQILKARFMDRETDWRNASDENEKLKLEIKQISEKLVSDLEVARAGEREALMKVGFLAEEVDKSNKKTARVAQQLEAAQVANAEMEAELRRLKVQSDQCRKAAEAAASMLLAGSNEQLVERTGSMDRIYGPWSRRISSAYADELDNDLLKKKNNANMLSRFGVLWKKQQK</sequence>
<evidence type="ECO:0000313" key="5">
    <source>
        <dbReference type="Proteomes" id="UP001289374"/>
    </source>
</evidence>
<evidence type="ECO:0000256" key="3">
    <source>
        <dbReference type="SAM" id="Coils"/>
    </source>
</evidence>
<dbReference type="AlphaFoldDB" id="A0AAE2C4M9"/>
<reference evidence="4" key="1">
    <citation type="submission" date="2020-06" db="EMBL/GenBank/DDBJ databases">
        <authorList>
            <person name="Li T."/>
            <person name="Hu X."/>
            <person name="Zhang T."/>
            <person name="Song X."/>
            <person name="Zhang H."/>
            <person name="Dai N."/>
            <person name="Sheng W."/>
            <person name="Hou X."/>
            <person name="Wei L."/>
        </authorList>
    </citation>
    <scope>NUCLEOTIDE SEQUENCE</scope>
    <source>
        <strain evidence="4">K16</strain>
        <tissue evidence="4">Leaf</tissue>
    </source>
</reference>
<proteinExistence type="inferred from homology"/>
<keyword evidence="5" id="KW-1185">Reference proteome</keyword>
<keyword evidence="2 3" id="KW-0175">Coiled coil</keyword>
<dbReference type="EMBL" id="JACGWL010000002">
    <property type="protein sequence ID" value="KAK4408904.1"/>
    <property type="molecule type" value="Genomic_DNA"/>
</dbReference>
<name>A0AAE2C4M9_9LAMI</name>
<gene>
    <name evidence="4" type="ORF">Sango_0471400</name>
</gene>
<feature type="coiled-coil region" evidence="3">
    <location>
        <begin position="277"/>
        <end position="311"/>
    </location>
</feature>
<dbReference type="PANTHER" id="PTHR34224:SF18">
    <property type="entry name" value="INTERACTOR OF CONSTITUTIVE ACTIVE ROPS 3"/>
    <property type="match status" value="1"/>
</dbReference>
<evidence type="ECO:0000313" key="4">
    <source>
        <dbReference type="EMBL" id="KAK4408904.1"/>
    </source>
</evidence>
<dbReference type="Proteomes" id="UP001289374">
    <property type="component" value="Unassembled WGS sequence"/>
</dbReference>
<accession>A0AAE2C4M9</accession>
<dbReference type="InterPro" id="IPR029688">
    <property type="entry name" value="ICR"/>
</dbReference>